<dbReference type="InterPro" id="IPR051795">
    <property type="entry name" value="Glycosyl_Hydrlase_43"/>
</dbReference>
<evidence type="ECO:0000256" key="4">
    <source>
        <dbReference type="PIRSR" id="PIRSR606710-1"/>
    </source>
</evidence>
<sequence>MSTTRTTTTGACLASLLFARCIHAMPTMAGVRGKFTWMENVNAAKTPVLNVDFPDPSMIQGPDQWYAFATASTTQGTHKLVQYATAPAAVGPWTYVNADLLKGNAGAWTDQYDVWAPDVRTVDNGTYVMYYTAALANSTSVHCLGVATAENIEGPWQVNDDEYWHCDEDQGGSIDSSGFLDDDNTRYVAYKIDGNSQGNGGSCDNTVAPIKSTPIMLQQVAGDGITKIGDPVEILDRTDADGPLVEAPNIIKSSSGQYVLFYSSHCFTSTGYNVLYATADNVKGPYTRATQPLLETKMFNLTSPGGGTSTIPGADSDDIMLFHANCPTDVGGSNRCMFVSNFTETGSTVLANR</sequence>
<comment type="similarity">
    <text evidence="1 6">Belongs to the glycosyl hydrolase 43 family.</text>
</comment>
<dbReference type="EMBL" id="JAPEVB010000004">
    <property type="protein sequence ID" value="KAJ4388961.1"/>
    <property type="molecule type" value="Genomic_DNA"/>
</dbReference>
<feature type="signal peptide" evidence="7">
    <location>
        <begin position="1"/>
        <end position="24"/>
    </location>
</feature>
<evidence type="ECO:0000313" key="9">
    <source>
        <dbReference type="Proteomes" id="UP001140453"/>
    </source>
</evidence>
<feature type="chain" id="PRO_5040770774" evidence="7">
    <location>
        <begin position="25"/>
        <end position="353"/>
    </location>
</feature>
<keyword evidence="2 6" id="KW-0378">Hydrolase</keyword>
<dbReference type="Gene3D" id="2.115.10.20">
    <property type="entry name" value="Glycosyl hydrolase domain, family 43"/>
    <property type="match status" value="1"/>
</dbReference>
<feature type="active site" description="Proton acceptor" evidence="4">
    <location>
        <position position="55"/>
    </location>
</feature>
<feature type="active site" description="Proton donor" evidence="4">
    <location>
        <position position="246"/>
    </location>
</feature>
<feature type="site" description="Important for catalytic activity, responsible for pKa modulation of the active site Glu and correct orientation of both the proton donor and substrate" evidence="5">
    <location>
        <position position="175"/>
    </location>
</feature>
<keyword evidence="9" id="KW-1185">Reference proteome</keyword>
<dbReference type="GO" id="GO:0004553">
    <property type="term" value="F:hydrolase activity, hydrolyzing O-glycosyl compounds"/>
    <property type="evidence" value="ECO:0007669"/>
    <property type="project" value="InterPro"/>
</dbReference>
<evidence type="ECO:0000313" key="8">
    <source>
        <dbReference type="EMBL" id="KAJ4388961.1"/>
    </source>
</evidence>
<reference evidence="8" key="1">
    <citation type="submission" date="2022-10" db="EMBL/GenBank/DDBJ databases">
        <title>Tapping the CABI collections for fungal endophytes: first genome assemblies for Collariella, Neodidymelliopsis, Ascochyta clinopodiicola, Didymella pomorum, Didymosphaeria variabile, Neocosmospora piperis and Neocucurbitaria cava.</title>
        <authorList>
            <person name="Hill R."/>
        </authorList>
    </citation>
    <scope>NUCLEOTIDE SEQUENCE</scope>
    <source>
        <strain evidence="8">IMI 355082</strain>
    </source>
</reference>
<dbReference type="PANTHER" id="PTHR42812">
    <property type="entry name" value="BETA-XYLOSIDASE"/>
    <property type="match status" value="1"/>
</dbReference>
<proteinExistence type="inferred from homology"/>
<gene>
    <name evidence="8" type="ORF">N0V93_006423</name>
</gene>
<name>A0A9W8YQR3_9PEZI</name>
<evidence type="ECO:0000256" key="2">
    <source>
        <dbReference type="ARBA" id="ARBA00022801"/>
    </source>
</evidence>
<organism evidence="8 9">
    <name type="scientific">Gnomoniopsis smithogilvyi</name>
    <dbReference type="NCBI Taxonomy" id="1191159"/>
    <lineage>
        <taxon>Eukaryota</taxon>
        <taxon>Fungi</taxon>
        <taxon>Dikarya</taxon>
        <taxon>Ascomycota</taxon>
        <taxon>Pezizomycotina</taxon>
        <taxon>Sordariomycetes</taxon>
        <taxon>Sordariomycetidae</taxon>
        <taxon>Diaporthales</taxon>
        <taxon>Gnomoniaceae</taxon>
        <taxon>Gnomoniopsis</taxon>
    </lineage>
</organism>
<evidence type="ECO:0000256" key="1">
    <source>
        <dbReference type="ARBA" id="ARBA00009865"/>
    </source>
</evidence>
<evidence type="ECO:0000256" key="6">
    <source>
        <dbReference type="RuleBase" id="RU361187"/>
    </source>
</evidence>
<evidence type="ECO:0000256" key="7">
    <source>
        <dbReference type="SAM" id="SignalP"/>
    </source>
</evidence>
<dbReference type="OrthoDB" id="3879658at2759"/>
<dbReference type="Pfam" id="PF04616">
    <property type="entry name" value="Glyco_hydro_43"/>
    <property type="match status" value="1"/>
</dbReference>
<comment type="caution">
    <text evidence="8">The sequence shown here is derived from an EMBL/GenBank/DDBJ whole genome shotgun (WGS) entry which is preliminary data.</text>
</comment>
<protein>
    <submittedName>
        <fullName evidence="8">Uncharacterized protein</fullName>
    </submittedName>
</protein>
<dbReference type="AlphaFoldDB" id="A0A9W8YQR3"/>
<keyword evidence="7" id="KW-0732">Signal</keyword>
<dbReference type="Proteomes" id="UP001140453">
    <property type="component" value="Unassembled WGS sequence"/>
</dbReference>
<dbReference type="GO" id="GO:0005975">
    <property type="term" value="P:carbohydrate metabolic process"/>
    <property type="evidence" value="ECO:0007669"/>
    <property type="project" value="InterPro"/>
</dbReference>
<dbReference type="CDD" id="cd08999">
    <property type="entry name" value="GH43_ABN-like"/>
    <property type="match status" value="1"/>
</dbReference>
<keyword evidence="3 6" id="KW-0326">Glycosidase</keyword>
<dbReference type="InterPro" id="IPR006710">
    <property type="entry name" value="Glyco_hydro_43"/>
</dbReference>
<evidence type="ECO:0000256" key="5">
    <source>
        <dbReference type="PIRSR" id="PIRSR606710-2"/>
    </source>
</evidence>
<dbReference type="SUPFAM" id="SSF75005">
    <property type="entry name" value="Arabinanase/levansucrase/invertase"/>
    <property type="match status" value="1"/>
</dbReference>
<dbReference type="InterPro" id="IPR023296">
    <property type="entry name" value="Glyco_hydro_beta-prop_sf"/>
</dbReference>
<dbReference type="PANTHER" id="PTHR42812:SF5">
    <property type="entry name" value="ENDO-ARABINASE"/>
    <property type="match status" value="1"/>
</dbReference>
<evidence type="ECO:0000256" key="3">
    <source>
        <dbReference type="ARBA" id="ARBA00023295"/>
    </source>
</evidence>
<accession>A0A9W8YQR3</accession>